<keyword evidence="3" id="KW-0285">Flavoprotein</keyword>
<protein>
    <submittedName>
        <fullName evidence="8">Acyl-CoA dehydrogenase</fullName>
    </submittedName>
</protein>
<keyword evidence="9" id="KW-1185">Reference proteome</keyword>
<evidence type="ECO:0000256" key="4">
    <source>
        <dbReference type="ARBA" id="ARBA00022827"/>
    </source>
</evidence>
<evidence type="ECO:0000259" key="7">
    <source>
        <dbReference type="Pfam" id="PF02771"/>
    </source>
</evidence>
<evidence type="ECO:0000256" key="2">
    <source>
        <dbReference type="ARBA" id="ARBA00009347"/>
    </source>
</evidence>
<dbReference type="RefSeq" id="WP_090422626.1">
    <property type="nucleotide sequence ID" value="NZ_CTEC01000002.1"/>
</dbReference>
<dbReference type="SUPFAM" id="SSF47203">
    <property type="entry name" value="Acyl-CoA dehydrogenase C-terminal domain-like"/>
    <property type="match status" value="1"/>
</dbReference>
<dbReference type="InterPro" id="IPR009100">
    <property type="entry name" value="AcylCoA_DH/oxidase_NM_dom_sf"/>
</dbReference>
<evidence type="ECO:0000259" key="6">
    <source>
        <dbReference type="Pfam" id="PF00441"/>
    </source>
</evidence>
<sequence length="351" mass="36465">MSQTVHRDSDLVGLVRDYFSKTFTPEVIADVERDGPSPQLWRSVDELGLPLVGIDEDSGGSGGSLLDLLAVMEGAGRYAVPLPLAETSLAAYLLARAGAELPAGPLAVVPDPGELALAGGRLTGTAAHVPWVRGATRIVAVVPDGSARVQVVSINPEHLDVTAGADLAGMPRDTIRALDVAVDCYPAEMGVDDVLLRGALLRAAQMAGAITAVFELTKTYVGQRVQFGKPIGIFQAVQAHVVELAQASALTALSVDRAGAAALRGPASFEIVATKSLANRHAGLVTRAAHQAHGAIGMTQEYSLQLFSRRLHTWRGDFGDETTLNLRLGAAITERGGLTSAVTSAGSTIGV</sequence>
<feature type="domain" description="Acyl-CoA dehydrogenase/oxidase N-terminal" evidence="7">
    <location>
        <begin position="13"/>
        <end position="100"/>
    </location>
</feature>
<dbReference type="SUPFAM" id="SSF56645">
    <property type="entry name" value="Acyl-CoA dehydrogenase NM domain-like"/>
    <property type="match status" value="1"/>
</dbReference>
<organism evidence="8 9">
    <name type="scientific">Mycobacterium europaeum</name>
    <dbReference type="NCBI Taxonomy" id="761804"/>
    <lineage>
        <taxon>Bacteria</taxon>
        <taxon>Bacillati</taxon>
        <taxon>Actinomycetota</taxon>
        <taxon>Actinomycetes</taxon>
        <taxon>Mycobacteriales</taxon>
        <taxon>Mycobacteriaceae</taxon>
        <taxon>Mycobacterium</taxon>
        <taxon>Mycobacterium simiae complex</taxon>
    </lineage>
</organism>
<keyword evidence="4" id="KW-0274">FAD</keyword>
<dbReference type="GO" id="GO:0050660">
    <property type="term" value="F:flavin adenine dinucleotide binding"/>
    <property type="evidence" value="ECO:0007669"/>
    <property type="project" value="InterPro"/>
</dbReference>
<comment type="similarity">
    <text evidence="2">Belongs to the acyl-CoA dehydrogenase family.</text>
</comment>
<dbReference type="GO" id="GO:0003995">
    <property type="term" value="F:acyl-CoA dehydrogenase activity"/>
    <property type="evidence" value="ECO:0007669"/>
    <property type="project" value="TreeGrafter"/>
</dbReference>
<feature type="domain" description="Acyl-CoA dehydrogenase/oxidase C-terminal" evidence="6">
    <location>
        <begin position="197"/>
        <end position="311"/>
    </location>
</feature>
<dbReference type="InterPro" id="IPR013786">
    <property type="entry name" value="AcylCoA_DH/ox_N"/>
</dbReference>
<evidence type="ECO:0000313" key="9">
    <source>
        <dbReference type="Proteomes" id="UP000199601"/>
    </source>
</evidence>
<dbReference type="EMBL" id="CTEC01000002">
    <property type="protein sequence ID" value="CQD18617.1"/>
    <property type="molecule type" value="Genomic_DNA"/>
</dbReference>
<dbReference type="InterPro" id="IPR037069">
    <property type="entry name" value="AcylCoA_DH/ox_N_sf"/>
</dbReference>
<dbReference type="Pfam" id="PF00441">
    <property type="entry name" value="Acyl-CoA_dh_1"/>
    <property type="match status" value="1"/>
</dbReference>
<dbReference type="InterPro" id="IPR009075">
    <property type="entry name" value="AcylCo_DH/oxidase_C"/>
</dbReference>
<comment type="cofactor">
    <cofactor evidence="1">
        <name>FAD</name>
        <dbReference type="ChEBI" id="CHEBI:57692"/>
    </cofactor>
</comment>
<keyword evidence="5" id="KW-0560">Oxidoreductase</keyword>
<dbReference type="Proteomes" id="UP000199601">
    <property type="component" value="Unassembled WGS sequence"/>
</dbReference>
<evidence type="ECO:0000256" key="1">
    <source>
        <dbReference type="ARBA" id="ARBA00001974"/>
    </source>
</evidence>
<dbReference type="Gene3D" id="1.10.540.10">
    <property type="entry name" value="Acyl-CoA dehydrogenase/oxidase, N-terminal domain"/>
    <property type="match status" value="1"/>
</dbReference>
<reference evidence="9" key="1">
    <citation type="submission" date="2015-03" db="EMBL/GenBank/DDBJ databases">
        <authorList>
            <person name="Urmite Genomes"/>
        </authorList>
    </citation>
    <scope>NUCLEOTIDE SEQUENCE [LARGE SCALE GENOMIC DNA]</scope>
    <source>
        <strain evidence="9">CSUR P1344</strain>
    </source>
</reference>
<dbReference type="InterPro" id="IPR036250">
    <property type="entry name" value="AcylCo_DH-like_C"/>
</dbReference>
<proteinExistence type="inferred from homology"/>
<dbReference type="PANTHER" id="PTHR43884:SF20">
    <property type="entry name" value="ACYL-COA DEHYDROGENASE FADE28"/>
    <property type="match status" value="1"/>
</dbReference>
<dbReference type="PANTHER" id="PTHR43884">
    <property type="entry name" value="ACYL-COA DEHYDROGENASE"/>
    <property type="match status" value="1"/>
</dbReference>
<evidence type="ECO:0000256" key="3">
    <source>
        <dbReference type="ARBA" id="ARBA00022630"/>
    </source>
</evidence>
<dbReference type="AlphaFoldDB" id="A0A0U1DMX7"/>
<gene>
    <name evidence="8" type="ORF">BN000_04246</name>
</gene>
<dbReference type="Pfam" id="PF02771">
    <property type="entry name" value="Acyl-CoA_dh_N"/>
    <property type="match status" value="1"/>
</dbReference>
<name>A0A0U1DMX7_9MYCO</name>
<evidence type="ECO:0000313" key="8">
    <source>
        <dbReference type="EMBL" id="CQD18617.1"/>
    </source>
</evidence>
<dbReference type="Gene3D" id="1.20.140.10">
    <property type="entry name" value="Butyryl-CoA Dehydrogenase, subunit A, domain 3"/>
    <property type="match status" value="1"/>
</dbReference>
<accession>A0A0U1DMX7</accession>
<evidence type="ECO:0000256" key="5">
    <source>
        <dbReference type="ARBA" id="ARBA00023002"/>
    </source>
</evidence>